<protein>
    <submittedName>
        <fullName evidence="2">HBL269Cp</fullName>
    </submittedName>
</protein>
<dbReference type="OrthoDB" id="21123at2759"/>
<dbReference type="GeneID" id="28721776"/>
<feature type="region of interest" description="Disordered" evidence="1">
    <location>
        <begin position="1"/>
        <end position="117"/>
    </location>
</feature>
<proteinExistence type="predicted"/>
<feature type="compositionally biased region" description="Basic residues" evidence="1">
    <location>
        <begin position="56"/>
        <end position="69"/>
    </location>
</feature>
<reference evidence="2 3" key="1">
    <citation type="submission" date="2016-01" db="EMBL/GenBank/DDBJ databases">
        <title>Genome sequence of the yeast Holleya sinecauda.</title>
        <authorList>
            <person name="Dietrich F.S."/>
        </authorList>
    </citation>
    <scope>NUCLEOTIDE SEQUENCE [LARGE SCALE GENOMIC DNA]</scope>
    <source>
        <strain evidence="2 3">ATCC 58844</strain>
    </source>
</reference>
<dbReference type="RefSeq" id="XP_017985629.1">
    <property type="nucleotide sequence ID" value="XM_018130275.1"/>
</dbReference>
<evidence type="ECO:0000256" key="1">
    <source>
        <dbReference type="SAM" id="MobiDB-lite"/>
    </source>
</evidence>
<evidence type="ECO:0000313" key="3">
    <source>
        <dbReference type="Proteomes" id="UP000243052"/>
    </source>
</evidence>
<name>A0A109UW22_9SACH</name>
<evidence type="ECO:0000313" key="2">
    <source>
        <dbReference type="EMBL" id="AMD18633.1"/>
    </source>
</evidence>
<gene>
    <name evidence="2" type="ORF">AW171_hschr2142</name>
</gene>
<feature type="compositionally biased region" description="Basic and acidic residues" evidence="1">
    <location>
        <begin position="70"/>
        <end position="117"/>
    </location>
</feature>
<accession>A0A109UW22</accession>
<sequence length="117" mass="13550">MDLNLLKSWNPQLQKNKKKVREVQQSMLKRVHKPTDLGDSKTGLDWMYEGQPKPQPKARRRRNKKKSAAKSKEDKQEKNSGDKTELRPPATETEKTSDEKETHLEQKEADKPKSAAK</sequence>
<keyword evidence="3" id="KW-1185">Reference proteome</keyword>
<dbReference type="Proteomes" id="UP000243052">
    <property type="component" value="Chromosome ii"/>
</dbReference>
<dbReference type="EMBL" id="CP014242">
    <property type="protein sequence ID" value="AMD18633.1"/>
    <property type="molecule type" value="Genomic_DNA"/>
</dbReference>
<organism evidence="2 3">
    <name type="scientific">Eremothecium sinecaudum</name>
    <dbReference type="NCBI Taxonomy" id="45286"/>
    <lineage>
        <taxon>Eukaryota</taxon>
        <taxon>Fungi</taxon>
        <taxon>Dikarya</taxon>
        <taxon>Ascomycota</taxon>
        <taxon>Saccharomycotina</taxon>
        <taxon>Saccharomycetes</taxon>
        <taxon>Saccharomycetales</taxon>
        <taxon>Saccharomycetaceae</taxon>
        <taxon>Eremothecium</taxon>
    </lineage>
</organism>
<dbReference type="AlphaFoldDB" id="A0A109UW22"/>